<feature type="binding site" evidence="2">
    <location>
        <position position="248"/>
    </location>
    <ligand>
        <name>Fe cation</name>
        <dbReference type="ChEBI" id="CHEBI:24875"/>
    </ligand>
</feature>
<dbReference type="GO" id="GO:0015888">
    <property type="term" value="P:thiamine transport"/>
    <property type="evidence" value="ECO:0007669"/>
    <property type="project" value="TreeGrafter"/>
</dbReference>
<keyword evidence="2" id="KW-0408">Iron</keyword>
<dbReference type="EMBL" id="MWWY01000016">
    <property type="protein sequence ID" value="OZG64923.1"/>
    <property type="molecule type" value="Genomic_DNA"/>
</dbReference>
<dbReference type="PROSITE" id="PS51257">
    <property type="entry name" value="PROKAR_LIPOPROTEIN"/>
    <property type="match status" value="1"/>
</dbReference>
<dbReference type="Gene3D" id="3.40.190.10">
    <property type="entry name" value="Periplasmic binding protein-like II"/>
    <property type="match status" value="2"/>
</dbReference>
<keyword evidence="5" id="KW-1185">Reference proteome</keyword>
<sequence length="354" mass="37459">MKIRTITTLAAGALAALMVLSGCGNASANTNTNSANNASGDTASSQTDTSVNGTITVYTSEPQNKLDALIKDFNEVVPNVKVQSFRAGTGDLNARIESEQANGGVKADILWAADASTFEKYKKSDSLAKYTPKEADKLIDGVTDADGYYTGTRVIPTVIAYNTNAIKTAPDSWKSLADPQYNGKIVMPNPSVSGAAAYNAAVWYLDKNLGEQWFTELGKNKPVIADSNGPVSQAVASGTQPVGVVVDYLIRDLKTKGSPVAVAYPSEGVPFVSEPIGIFKSTKNEKAAQAFIDYVLSVRGQKLAVKQNYLPVRNDAGSPEGAPELDKIKLLNPDLATVTENKETALKSFTAHVG</sequence>
<dbReference type="Pfam" id="PF13343">
    <property type="entry name" value="SBP_bac_6"/>
    <property type="match status" value="1"/>
</dbReference>
<dbReference type="CDD" id="cd13547">
    <property type="entry name" value="PBP2_Fbp_like_2"/>
    <property type="match status" value="1"/>
</dbReference>
<keyword evidence="1 3" id="KW-0732">Signal</keyword>
<proteinExistence type="predicted"/>
<dbReference type="OrthoDB" id="4289620at2"/>
<keyword evidence="2" id="KW-0479">Metal-binding</keyword>
<organism evidence="4 5">
    <name type="scientific">Bifidobacterium hapali</name>
    <dbReference type="NCBI Taxonomy" id="1630172"/>
    <lineage>
        <taxon>Bacteria</taxon>
        <taxon>Bacillati</taxon>
        <taxon>Actinomycetota</taxon>
        <taxon>Actinomycetes</taxon>
        <taxon>Bifidobacteriales</taxon>
        <taxon>Bifidobacteriaceae</taxon>
        <taxon>Bifidobacterium</taxon>
    </lineage>
</organism>
<dbReference type="GO" id="GO:0030976">
    <property type="term" value="F:thiamine pyrophosphate binding"/>
    <property type="evidence" value="ECO:0007669"/>
    <property type="project" value="TreeGrafter"/>
</dbReference>
<feature type="chain" id="PRO_5013283343" evidence="3">
    <location>
        <begin position="29"/>
        <end position="354"/>
    </location>
</feature>
<dbReference type="GO" id="GO:0030288">
    <property type="term" value="C:outer membrane-bounded periplasmic space"/>
    <property type="evidence" value="ECO:0007669"/>
    <property type="project" value="TreeGrafter"/>
</dbReference>
<dbReference type="PIRSF" id="PIRSF002825">
    <property type="entry name" value="CfbpA"/>
    <property type="match status" value="1"/>
</dbReference>
<evidence type="ECO:0000313" key="4">
    <source>
        <dbReference type="EMBL" id="OZG64923.1"/>
    </source>
</evidence>
<accession>A0A261G173</accession>
<evidence type="ECO:0000256" key="1">
    <source>
        <dbReference type="ARBA" id="ARBA00022729"/>
    </source>
</evidence>
<reference evidence="4 5" key="1">
    <citation type="journal article" date="2017" name="BMC Genomics">
        <title>Comparative genomic and phylogenomic analyses of the Bifidobacteriaceae family.</title>
        <authorList>
            <person name="Lugli G.A."/>
            <person name="Milani C."/>
            <person name="Turroni F."/>
            <person name="Duranti S."/>
            <person name="Mancabelli L."/>
            <person name="Mangifesta M."/>
            <person name="Ferrario C."/>
            <person name="Modesto M."/>
            <person name="Mattarelli P."/>
            <person name="Jiri K."/>
            <person name="van Sinderen D."/>
            <person name="Ventura M."/>
        </authorList>
    </citation>
    <scope>NUCLEOTIDE SEQUENCE [LARGE SCALE GENOMIC DNA]</scope>
    <source>
        <strain evidence="4 5">DSM 100202</strain>
    </source>
</reference>
<dbReference type="PANTHER" id="PTHR30006:SF2">
    <property type="entry name" value="ABC TRANSPORTER SUBSTRATE-BINDING PROTEIN"/>
    <property type="match status" value="1"/>
</dbReference>
<evidence type="ECO:0000256" key="3">
    <source>
        <dbReference type="SAM" id="SignalP"/>
    </source>
</evidence>
<evidence type="ECO:0000313" key="5">
    <source>
        <dbReference type="Proteomes" id="UP000216074"/>
    </source>
</evidence>
<dbReference type="RefSeq" id="WP_094729434.1">
    <property type="nucleotide sequence ID" value="NZ_MWWY01000016.1"/>
</dbReference>
<dbReference type="GO" id="GO:0030975">
    <property type="term" value="F:thiamine binding"/>
    <property type="evidence" value="ECO:0007669"/>
    <property type="project" value="TreeGrafter"/>
</dbReference>
<comment type="caution">
    <text evidence="4">The sequence shown here is derived from an EMBL/GenBank/DDBJ whole genome shotgun (WGS) entry which is preliminary data.</text>
</comment>
<dbReference type="Proteomes" id="UP000216074">
    <property type="component" value="Unassembled WGS sequence"/>
</dbReference>
<dbReference type="AlphaFoldDB" id="A0A261G173"/>
<dbReference type="PANTHER" id="PTHR30006">
    <property type="entry name" value="THIAMINE-BINDING PERIPLASMIC PROTEIN-RELATED"/>
    <property type="match status" value="1"/>
</dbReference>
<protein>
    <submittedName>
        <fullName evidence="4">ABC transporter substrate-binding protein</fullName>
    </submittedName>
</protein>
<dbReference type="InterPro" id="IPR026045">
    <property type="entry name" value="Ferric-bd"/>
</dbReference>
<feature type="signal peptide" evidence="3">
    <location>
        <begin position="1"/>
        <end position="28"/>
    </location>
</feature>
<dbReference type="SUPFAM" id="SSF53850">
    <property type="entry name" value="Periplasmic binding protein-like II"/>
    <property type="match status" value="1"/>
</dbReference>
<gene>
    <name evidence="4" type="ORF">BHAP_0777</name>
</gene>
<name>A0A261G173_9BIFI</name>
<evidence type="ECO:0000256" key="2">
    <source>
        <dbReference type="PIRSR" id="PIRSR002825-1"/>
    </source>
</evidence>
<dbReference type="GO" id="GO:0046872">
    <property type="term" value="F:metal ion binding"/>
    <property type="evidence" value="ECO:0007669"/>
    <property type="project" value="UniProtKB-KW"/>
</dbReference>